<evidence type="ECO:0000313" key="3">
    <source>
        <dbReference type="Proteomes" id="UP001152562"/>
    </source>
</evidence>
<feature type="chain" id="PRO_5040185005" evidence="1">
    <location>
        <begin position="17"/>
        <end position="195"/>
    </location>
</feature>
<accession>A0A9P0XD48</accession>
<proteinExistence type="predicted"/>
<evidence type="ECO:0000256" key="1">
    <source>
        <dbReference type="SAM" id="SignalP"/>
    </source>
</evidence>
<dbReference type="Proteomes" id="UP001152562">
    <property type="component" value="Unassembled WGS sequence"/>
</dbReference>
<dbReference type="InterPro" id="IPR036682">
    <property type="entry name" value="OS_D_A10/PebIII_sf"/>
</dbReference>
<dbReference type="AlphaFoldDB" id="A0A9P0XD48"/>
<comment type="caution">
    <text evidence="2">The sequence shown here is derived from an EMBL/GenBank/DDBJ whole genome shotgun (WGS) entry which is preliminary data.</text>
</comment>
<evidence type="ECO:0000313" key="2">
    <source>
        <dbReference type="EMBL" id="CAH4030434.1"/>
    </source>
</evidence>
<keyword evidence="3" id="KW-1185">Reference proteome</keyword>
<sequence length="195" mass="22382">MWSLLPFLSLLRLLSAEITAPGIDRIMSDGVTSVGYNLVYGDEDFQVYNEVVRNEEKMNALKNRFNLNEALPPLPAGDVKCLMSVDRYCSKSMREMKSVLIEALKDDCAKCSKEQKENAGRVVASMMAHDPSAWKLFLTRSSLQIFPEKKPTKRENYKYKIVGRAEDIVNSRNRYTMPGVKVRVKRYVVERVNYD</sequence>
<dbReference type="EMBL" id="CALOZG010000010">
    <property type="protein sequence ID" value="CAH4030434.1"/>
    <property type="molecule type" value="Genomic_DNA"/>
</dbReference>
<dbReference type="InterPro" id="IPR005055">
    <property type="entry name" value="A10/PebIII"/>
</dbReference>
<dbReference type="OrthoDB" id="7458998at2759"/>
<organism evidence="2 3">
    <name type="scientific">Pieris brassicae</name>
    <name type="common">White butterfly</name>
    <name type="synonym">Large white butterfly</name>
    <dbReference type="NCBI Taxonomy" id="7116"/>
    <lineage>
        <taxon>Eukaryota</taxon>
        <taxon>Metazoa</taxon>
        <taxon>Ecdysozoa</taxon>
        <taxon>Arthropoda</taxon>
        <taxon>Hexapoda</taxon>
        <taxon>Insecta</taxon>
        <taxon>Pterygota</taxon>
        <taxon>Neoptera</taxon>
        <taxon>Endopterygota</taxon>
        <taxon>Lepidoptera</taxon>
        <taxon>Glossata</taxon>
        <taxon>Ditrysia</taxon>
        <taxon>Papilionoidea</taxon>
        <taxon>Pieridae</taxon>
        <taxon>Pierinae</taxon>
        <taxon>Pieris</taxon>
    </lineage>
</organism>
<dbReference type="Pfam" id="PF03392">
    <property type="entry name" value="OS-D"/>
    <property type="match status" value="1"/>
</dbReference>
<feature type="signal peptide" evidence="1">
    <location>
        <begin position="1"/>
        <end position="16"/>
    </location>
</feature>
<dbReference type="PANTHER" id="PTHR11257">
    <property type="entry name" value="CHEMOSENSORY PROTEIN-RELATED"/>
    <property type="match status" value="1"/>
</dbReference>
<protein>
    <submittedName>
        <fullName evidence="2">Uncharacterized protein</fullName>
    </submittedName>
</protein>
<dbReference type="SUPFAM" id="SSF100910">
    <property type="entry name" value="Chemosensory protein Csp2"/>
    <property type="match status" value="1"/>
</dbReference>
<dbReference type="Gene3D" id="1.10.2080.10">
    <property type="entry name" value="Insect odorant-binding protein A10/Ejaculatory bulb-specific protein 3"/>
    <property type="match status" value="1"/>
</dbReference>
<name>A0A9P0XD48_PIEBR</name>
<keyword evidence="1" id="KW-0732">Signal</keyword>
<gene>
    <name evidence="2" type="ORF">PIBRA_LOCUS7089</name>
</gene>
<reference evidence="2" key="1">
    <citation type="submission" date="2022-05" db="EMBL/GenBank/DDBJ databases">
        <authorList>
            <person name="Okamura Y."/>
        </authorList>
    </citation>
    <scope>NUCLEOTIDE SEQUENCE</scope>
</reference>
<dbReference type="PANTHER" id="PTHR11257:SF13">
    <property type="entry name" value="GEO07322P1"/>
    <property type="match status" value="1"/>
</dbReference>